<name>A0A210R3I8_MIZYE</name>
<accession>A0A210R3I8</accession>
<feature type="signal peptide" evidence="1">
    <location>
        <begin position="1"/>
        <end position="19"/>
    </location>
</feature>
<proteinExistence type="predicted"/>
<evidence type="ECO:0000313" key="2">
    <source>
        <dbReference type="EMBL" id="OWF55640.1"/>
    </source>
</evidence>
<dbReference type="OrthoDB" id="6119268at2759"/>
<dbReference type="Proteomes" id="UP000242188">
    <property type="component" value="Unassembled WGS sequence"/>
</dbReference>
<keyword evidence="3" id="KW-1185">Reference proteome</keyword>
<protein>
    <submittedName>
        <fullName evidence="2">Uncharacterized protein</fullName>
    </submittedName>
</protein>
<dbReference type="EMBL" id="NEDP02000564">
    <property type="protein sequence ID" value="OWF55640.1"/>
    <property type="molecule type" value="Genomic_DNA"/>
</dbReference>
<evidence type="ECO:0000313" key="3">
    <source>
        <dbReference type="Proteomes" id="UP000242188"/>
    </source>
</evidence>
<keyword evidence="1" id="KW-0732">Signal</keyword>
<organism evidence="2 3">
    <name type="scientific">Mizuhopecten yessoensis</name>
    <name type="common">Japanese scallop</name>
    <name type="synonym">Patinopecten yessoensis</name>
    <dbReference type="NCBI Taxonomy" id="6573"/>
    <lineage>
        <taxon>Eukaryota</taxon>
        <taxon>Metazoa</taxon>
        <taxon>Spiralia</taxon>
        <taxon>Lophotrochozoa</taxon>
        <taxon>Mollusca</taxon>
        <taxon>Bivalvia</taxon>
        <taxon>Autobranchia</taxon>
        <taxon>Pteriomorphia</taxon>
        <taxon>Pectinida</taxon>
        <taxon>Pectinoidea</taxon>
        <taxon>Pectinidae</taxon>
        <taxon>Mizuhopecten</taxon>
    </lineage>
</organism>
<sequence length="313" mass="34115">MTRILTYIVACLTVTSIAATFECFCNFLHPEYFVLPCADTLHRPIGTINMPDHVLNKFYAYDLNDRYCKARLAGVQAPQGYEAILHYGQLGYLRLDSGFRVDSCIGTVMISRGHLNMSGSCTHNITGPIGLVNLGPTTPPTISSNTVPTKAIQPVGNWHTFPQPVVTTPRPTHHWILLGGASRPGCRRADIDAAIQGGKSIYHSDARVCGHGGVSFDESVPLAFCSIKERVQWKQYLQVRPHCKQLAVYTPVSVFINGKLFDGSGSGIFIGCTSSGGFKIARQTCASGKIEVVDINPGHSGILENVDNYFIIQ</sequence>
<dbReference type="AlphaFoldDB" id="A0A210R3I8"/>
<feature type="chain" id="PRO_5012125982" evidence="1">
    <location>
        <begin position="20"/>
        <end position="313"/>
    </location>
</feature>
<evidence type="ECO:0000256" key="1">
    <source>
        <dbReference type="SAM" id="SignalP"/>
    </source>
</evidence>
<gene>
    <name evidence="2" type="ORF">KP79_PYT20984</name>
</gene>
<reference evidence="2 3" key="1">
    <citation type="journal article" date="2017" name="Nat. Ecol. Evol.">
        <title>Scallop genome provides insights into evolution of bilaterian karyotype and development.</title>
        <authorList>
            <person name="Wang S."/>
            <person name="Zhang J."/>
            <person name="Jiao W."/>
            <person name="Li J."/>
            <person name="Xun X."/>
            <person name="Sun Y."/>
            <person name="Guo X."/>
            <person name="Huan P."/>
            <person name="Dong B."/>
            <person name="Zhang L."/>
            <person name="Hu X."/>
            <person name="Sun X."/>
            <person name="Wang J."/>
            <person name="Zhao C."/>
            <person name="Wang Y."/>
            <person name="Wang D."/>
            <person name="Huang X."/>
            <person name="Wang R."/>
            <person name="Lv J."/>
            <person name="Li Y."/>
            <person name="Zhang Z."/>
            <person name="Liu B."/>
            <person name="Lu W."/>
            <person name="Hui Y."/>
            <person name="Liang J."/>
            <person name="Zhou Z."/>
            <person name="Hou R."/>
            <person name="Li X."/>
            <person name="Liu Y."/>
            <person name="Li H."/>
            <person name="Ning X."/>
            <person name="Lin Y."/>
            <person name="Zhao L."/>
            <person name="Xing Q."/>
            <person name="Dou J."/>
            <person name="Li Y."/>
            <person name="Mao J."/>
            <person name="Guo H."/>
            <person name="Dou H."/>
            <person name="Li T."/>
            <person name="Mu C."/>
            <person name="Jiang W."/>
            <person name="Fu Q."/>
            <person name="Fu X."/>
            <person name="Miao Y."/>
            <person name="Liu J."/>
            <person name="Yu Q."/>
            <person name="Li R."/>
            <person name="Liao H."/>
            <person name="Li X."/>
            <person name="Kong Y."/>
            <person name="Jiang Z."/>
            <person name="Chourrout D."/>
            <person name="Li R."/>
            <person name="Bao Z."/>
        </authorList>
    </citation>
    <scope>NUCLEOTIDE SEQUENCE [LARGE SCALE GENOMIC DNA]</scope>
    <source>
        <strain evidence="2 3">PY_sf001</strain>
    </source>
</reference>
<comment type="caution">
    <text evidence="2">The sequence shown here is derived from an EMBL/GenBank/DDBJ whole genome shotgun (WGS) entry which is preliminary data.</text>
</comment>